<evidence type="ECO:0000256" key="2">
    <source>
        <dbReference type="ARBA" id="ARBA00009259"/>
    </source>
</evidence>
<feature type="compositionally biased region" description="Low complexity" evidence="10">
    <location>
        <begin position="59"/>
        <end position="72"/>
    </location>
</feature>
<dbReference type="AlphaFoldDB" id="A0A5N6TGE8"/>
<dbReference type="EMBL" id="ML742344">
    <property type="protein sequence ID" value="KAE8145458.1"/>
    <property type="molecule type" value="Genomic_DNA"/>
</dbReference>
<organism evidence="11 12">
    <name type="scientific">Aspergillus avenaceus</name>
    <dbReference type="NCBI Taxonomy" id="36643"/>
    <lineage>
        <taxon>Eukaryota</taxon>
        <taxon>Fungi</taxon>
        <taxon>Dikarya</taxon>
        <taxon>Ascomycota</taxon>
        <taxon>Pezizomycotina</taxon>
        <taxon>Eurotiomycetes</taxon>
        <taxon>Eurotiomycetidae</taxon>
        <taxon>Eurotiales</taxon>
        <taxon>Aspergillaceae</taxon>
        <taxon>Aspergillus</taxon>
        <taxon>Aspergillus subgen. Circumdati</taxon>
    </lineage>
</organism>
<feature type="compositionally biased region" description="Basic and acidic residues" evidence="10">
    <location>
        <begin position="334"/>
        <end position="346"/>
    </location>
</feature>
<dbReference type="InterPro" id="IPR013942">
    <property type="entry name" value="Mediator_Med19_fun"/>
</dbReference>
<keyword evidence="7 9" id="KW-0539">Nucleus</keyword>
<feature type="region of interest" description="Disordered" evidence="10">
    <location>
        <begin position="325"/>
        <end position="455"/>
    </location>
</feature>
<comment type="function">
    <text evidence="9">Component of the Mediator complex, a coactivator involved in the regulated transcription of nearly all RNA polymerase II-dependent genes. Mediator functions as a bridge to convey information from gene-specific regulatory proteins to the basal RNA polymerase II transcription machinery. Mediator is recruited to promoters by direct interactions with regulatory proteins and serves as a scaffold for the assembly of a functional preinitiation complex with RNA polymerase II and the general transcription factors.</text>
</comment>
<evidence type="ECO:0000256" key="10">
    <source>
        <dbReference type="SAM" id="MobiDB-lite"/>
    </source>
</evidence>
<feature type="compositionally biased region" description="Gly residues" evidence="10">
    <location>
        <begin position="443"/>
        <end position="455"/>
    </location>
</feature>
<dbReference type="GO" id="GO:0016592">
    <property type="term" value="C:mediator complex"/>
    <property type="evidence" value="ECO:0007669"/>
    <property type="project" value="InterPro"/>
</dbReference>
<name>A0A5N6TGE8_ASPAV</name>
<comment type="subcellular location">
    <subcellularLocation>
        <location evidence="1 9">Nucleus</location>
    </subcellularLocation>
</comment>
<feature type="region of interest" description="Disordered" evidence="10">
    <location>
        <begin position="1"/>
        <end position="155"/>
    </location>
</feature>
<comment type="similarity">
    <text evidence="2 9">Belongs to the Mediator complex subunit 19 family.</text>
</comment>
<keyword evidence="4 9" id="KW-0805">Transcription regulation</keyword>
<dbReference type="GO" id="GO:0006357">
    <property type="term" value="P:regulation of transcription by RNA polymerase II"/>
    <property type="evidence" value="ECO:0007669"/>
    <property type="project" value="InterPro"/>
</dbReference>
<feature type="compositionally biased region" description="Polar residues" evidence="10">
    <location>
        <begin position="73"/>
        <end position="108"/>
    </location>
</feature>
<dbReference type="GO" id="GO:0003712">
    <property type="term" value="F:transcription coregulator activity"/>
    <property type="evidence" value="ECO:0007669"/>
    <property type="project" value="InterPro"/>
</dbReference>
<dbReference type="OrthoDB" id="2160599at2759"/>
<protein>
    <recommendedName>
        <fullName evidence="3 9">Mediator of RNA polymerase II transcription subunit 19</fullName>
    </recommendedName>
    <alternativeName>
        <fullName evidence="8 9">Mediator complex subunit 19</fullName>
    </alternativeName>
</protein>
<evidence type="ECO:0000256" key="4">
    <source>
        <dbReference type="ARBA" id="ARBA00023015"/>
    </source>
</evidence>
<evidence type="ECO:0000256" key="1">
    <source>
        <dbReference type="ARBA" id="ARBA00004123"/>
    </source>
</evidence>
<feature type="compositionally biased region" description="Polar residues" evidence="10">
    <location>
        <begin position="49"/>
        <end position="58"/>
    </location>
</feature>
<evidence type="ECO:0000256" key="8">
    <source>
        <dbReference type="ARBA" id="ARBA00032018"/>
    </source>
</evidence>
<gene>
    <name evidence="9" type="primary">MED19</name>
    <name evidence="11" type="ORF">BDV25DRAFT_164663</name>
</gene>
<dbReference type="Pfam" id="PF08633">
    <property type="entry name" value="Rox3"/>
    <property type="match status" value="1"/>
</dbReference>
<reference evidence="11 12" key="1">
    <citation type="submission" date="2019-04" db="EMBL/GenBank/DDBJ databases">
        <title>Friends and foes A comparative genomics study of 23 Aspergillus species from section Flavi.</title>
        <authorList>
            <consortium name="DOE Joint Genome Institute"/>
            <person name="Kjaerbolling I."/>
            <person name="Vesth T."/>
            <person name="Frisvad J.C."/>
            <person name="Nybo J.L."/>
            <person name="Theobald S."/>
            <person name="Kildgaard S."/>
            <person name="Isbrandt T."/>
            <person name="Kuo A."/>
            <person name="Sato A."/>
            <person name="Lyhne E.K."/>
            <person name="Kogle M.E."/>
            <person name="Wiebenga A."/>
            <person name="Kun R.S."/>
            <person name="Lubbers R.J."/>
            <person name="Makela M.R."/>
            <person name="Barry K."/>
            <person name="Chovatia M."/>
            <person name="Clum A."/>
            <person name="Daum C."/>
            <person name="Haridas S."/>
            <person name="He G."/>
            <person name="LaButti K."/>
            <person name="Lipzen A."/>
            <person name="Mondo S."/>
            <person name="Riley R."/>
            <person name="Salamov A."/>
            <person name="Simmons B.A."/>
            <person name="Magnuson J.K."/>
            <person name="Henrissat B."/>
            <person name="Mortensen U.H."/>
            <person name="Larsen T.O."/>
            <person name="Devries R.P."/>
            <person name="Grigoriev I.V."/>
            <person name="Machida M."/>
            <person name="Baker S.E."/>
            <person name="Andersen M.R."/>
        </authorList>
    </citation>
    <scope>NUCLEOTIDE SEQUENCE [LARGE SCALE GENOMIC DNA]</scope>
    <source>
        <strain evidence="11 12">IBT 18842</strain>
    </source>
</reference>
<keyword evidence="5 9" id="KW-0010">Activator</keyword>
<evidence type="ECO:0000256" key="7">
    <source>
        <dbReference type="ARBA" id="ARBA00023242"/>
    </source>
</evidence>
<dbReference type="Proteomes" id="UP000325780">
    <property type="component" value="Unassembled WGS sequence"/>
</dbReference>
<evidence type="ECO:0000256" key="6">
    <source>
        <dbReference type="ARBA" id="ARBA00023163"/>
    </source>
</evidence>
<feature type="compositionally biased region" description="Polar residues" evidence="10">
    <location>
        <begin position="126"/>
        <end position="145"/>
    </location>
</feature>
<proteinExistence type="inferred from homology"/>
<accession>A0A5N6TGE8</accession>
<evidence type="ECO:0000256" key="9">
    <source>
        <dbReference type="RuleBase" id="RU364151"/>
    </source>
</evidence>
<keyword evidence="12" id="KW-1185">Reference proteome</keyword>
<keyword evidence="6 9" id="KW-0804">Transcription</keyword>
<evidence type="ECO:0000256" key="3">
    <source>
        <dbReference type="ARBA" id="ARBA00019615"/>
    </source>
</evidence>
<comment type="subunit">
    <text evidence="9">Component of the Mediator complex.</text>
</comment>
<sequence length="455" mass="48887">MSDRASASFRLGPPSPSSPAAGSHKGNALSYISSEQTPQTPTSPPLMSVSAQNYASNFASSQSPSQATSQPANLSSPPSSVPMSTQASQQPTVGTTNSFPTPASSVSGHFTGATPADDNEHMEKSFGSSTEAFSAMEQNSSTQQSGHRRTDHDRQLGELSAETGVRDFGIMGDQKQSDHDDAMDVDKKMALLSNYESSLESLQKEFTSAFHLCKSSHNATGPDPSYDLVSLYGLGPVAKSVARMDPVTGEKINRLRKSYEGKLKGLGLAGRNKPVKHEPGMSGGLRQMTMWPEEEWYNQKVYGKDIKAVDIDSALQTLHMKAMKMEPGTMPNNDHWEDVLGHEKPTKQAGSGDVSKKTAAPPNGARLNSQPNGTPAAGELERNRPSRGRKRHYDENSFVGYGEGYADDDDDGAFYSNSEGIGKKKRKKDHVTKMSTPLPERGGSYGVGMYGIGAR</sequence>
<evidence type="ECO:0000256" key="5">
    <source>
        <dbReference type="ARBA" id="ARBA00023159"/>
    </source>
</evidence>
<evidence type="ECO:0000313" key="11">
    <source>
        <dbReference type="EMBL" id="KAE8145458.1"/>
    </source>
</evidence>
<evidence type="ECO:0000313" key="12">
    <source>
        <dbReference type="Proteomes" id="UP000325780"/>
    </source>
</evidence>